<reference evidence="9 10" key="1">
    <citation type="submission" date="2020-04" db="EMBL/GenBank/DDBJ databases">
        <title>Antimicrobial susceptibility and clonality of vaginal-derived multi-drug resistant Mobiluncus isolates in China.</title>
        <authorList>
            <person name="Zhang X."/>
        </authorList>
    </citation>
    <scope>NUCLEOTIDE SEQUENCE [LARGE SCALE GENOMIC DNA]</scope>
    <source>
        <strain evidence="9 10">13</strain>
    </source>
</reference>
<name>A0A7Y0U2K0_9ACTO</name>
<keyword evidence="6" id="KW-0902">Two-component regulatory system</keyword>
<dbReference type="SUPFAM" id="SSF47384">
    <property type="entry name" value="Homodimeric domain of signal transducing histidine kinase"/>
    <property type="match status" value="1"/>
</dbReference>
<dbReference type="Pfam" id="PF02518">
    <property type="entry name" value="HATPase_c"/>
    <property type="match status" value="1"/>
</dbReference>
<sequence>MTKKTRAKKLTGLVMYFLAKGQYHRMMTGRLEAMVNLEKPEVETNRFIFDLPYNDHLIISEIVRRAEIIIGPQPRVEYPKGAKLTVEGQPITKVILALSGAIALEHHSEAGDILMHHASTGNIIGLLGATDMDAAFFTAIATTPVTGVVLSLPQLNEVIDADNKISNLVTTLFLRTLDRRLRRAEALHIEQAELATQLSVERENLARALKHLEEAREEMAAQARFASLGELAAGVAHELNNPMAAIRRNADYLNEDTVSLLETSPDLQWQERALKSLQLAQHAKVLSTKEQRQIKREMREITGDPVLTQKLILAGIHDLDLARTIAESDDKTLGVVELAAAIGTNLRDLRTASERIVELVASLRSYARPDGDPVEDIDVHENLEDTLRLLNHRLRAVKVIRNYEELPRITCRPGQLSEIWTNVITNAVEAMSEHASDPNQVGSLTITTQTIGENRIRVCFRDTGPGIPPEIINHIFEPHFTTKAGQVRFGGMGIGLGLCKKIALNHGGSIDLKTVENPQGTLAIVELPVKSPQTPELVGEFRENTP</sequence>
<protein>
    <recommendedName>
        <fullName evidence="3">histidine kinase</fullName>
        <ecNumber evidence="3">2.7.13.3</ecNumber>
    </recommendedName>
</protein>
<dbReference type="Gene3D" id="3.30.565.10">
    <property type="entry name" value="Histidine kinase-like ATPase, C-terminal domain"/>
    <property type="match status" value="1"/>
</dbReference>
<dbReference type="CDD" id="cd00075">
    <property type="entry name" value="HATPase"/>
    <property type="match status" value="1"/>
</dbReference>
<evidence type="ECO:0000256" key="7">
    <source>
        <dbReference type="SAM" id="Coils"/>
    </source>
</evidence>
<dbReference type="InterPro" id="IPR004358">
    <property type="entry name" value="Sig_transdc_His_kin-like_C"/>
</dbReference>
<dbReference type="Proteomes" id="UP000578252">
    <property type="component" value="Unassembled WGS sequence"/>
</dbReference>
<dbReference type="InterPro" id="IPR036890">
    <property type="entry name" value="HATPase_C_sf"/>
</dbReference>
<keyword evidence="4" id="KW-0597">Phosphoprotein</keyword>
<comment type="catalytic activity">
    <reaction evidence="1">
        <text>ATP + protein L-histidine = ADP + protein N-phospho-L-histidine.</text>
        <dbReference type="EC" id="2.7.13.3"/>
    </reaction>
</comment>
<dbReference type="GO" id="GO:0005886">
    <property type="term" value="C:plasma membrane"/>
    <property type="evidence" value="ECO:0007669"/>
    <property type="project" value="UniProtKB-SubCell"/>
</dbReference>
<keyword evidence="7" id="KW-0175">Coiled coil</keyword>
<dbReference type="Gene3D" id="2.60.120.10">
    <property type="entry name" value="Jelly Rolls"/>
    <property type="match status" value="1"/>
</dbReference>
<evidence type="ECO:0000256" key="2">
    <source>
        <dbReference type="ARBA" id="ARBA00004236"/>
    </source>
</evidence>
<dbReference type="CDD" id="cd00082">
    <property type="entry name" value="HisKA"/>
    <property type="match status" value="1"/>
</dbReference>
<dbReference type="InterPro" id="IPR014710">
    <property type="entry name" value="RmlC-like_jellyroll"/>
</dbReference>
<dbReference type="CDD" id="cd00038">
    <property type="entry name" value="CAP_ED"/>
    <property type="match status" value="1"/>
</dbReference>
<dbReference type="InterPro" id="IPR036097">
    <property type="entry name" value="HisK_dim/P_sf"/>
</dbReference>
<evidence type="ECO:0000313" key="9">
    <source>
        <dbReference type="EMBL" id="NMW65738.1"/>
    </source>
</evidence>
<dbReference type="EC" id="2.7.13.3" evidence="3"/>
<dbReference type="EMBL" id="JABCUR010000009">
    <property type="protein sequence ID" value="NMW65738.1"/>
    <property type="molecule type" value="Genomic_DNA"/>
</dbReference>
<dbReference type="InterPro" id="IPR018490">
    <property type="entry name" value="cNMP-bd_dom_sf"/>
</dbReference>
<dbReference type="SMART" id="SM00387">
    <property type="entry name" value="HATPase_c"/>
    <property type="match status" value="1"/>
</dbReference>
<dbReference type="Pfam" id="PF00027">
    <property type="entry name" value="cNMP_binding"/>
    <property type="match status" value="1"/>
</dbReference>
<accession>A0A7Y0U2K0</accession>
<dbReference type="InterPro" id="IPR005467">
    <property type="entry name" value="His_kinase_dom"/>
</dbReference>
<dbReference type="AlphaFoldDB" id="A0A7Y0U2K0"/>
<evidence type="ECO:0000313" key="10">
    <source>
        <dbReference type="Proteomes" id="UP000578252"/>
    </source>
</evidence>
<keyword evidence="5 9" id="KW-0808">Transferase</keyword>
<feature type="coiled-coil region" evidence="7">
    <location>
        <begin position="195"/>
        <end position="222"/>
    </location>
</feature>
<dbReference type="Gene3D" id="1.10.287.130">
    <property type="match status" value="1"/>
</dbReference>
<evidence type="ECO:0000256" key="1">
    <source>
        <dbReference type="ARBA" id="ARBA00000085"/>
    </source>
</evidence>
<dbReference type="PROSITE" id="PS50109">
    <property type="entry name" value="HIS_KIN"/>
    <property type="match status" value="1"/>
</dbReference>
<evidence type="ECO:0000256" key="3">
    <source>
        <dbReference type="ARBA" id="ARBA00012438"/>
    </source>
</evidence>
<evidence type="ECO:0000256" key="6">
    <source>
        <dbReference type="ARBA" id="ARBA00023012"/>
    </source>
</evidence>
<organism evidence="9 10">
    <name type="scientific">Mobiluncus mulieris</name>
    <dbReference type="NCBI Taxonomy" id="2052"/>
    <lineage>
        <taxon>Bacteria</taxon>
        <taxon>Bacillati</taxon>
        <taxon>Actinomycetota</taxon>
        <taxon>Actinomycetes</taxon>
        <taxon>Actinomycetales</taxon>
        <taxon>Actinomycetaceae</taxon>
        <taxon>Mobiluncus</taxon>
    </lineage>
</organism>
<dbReference type="SUPFAM" id="SSF51206">
    <property type="entry name" value="cAMP-binding domain-like"/>
    <property type="match status" value="1"/>
</dbReference>
<evidence type="ECO:0000256" key="4">
    <source>
        <dbReference type="ARBA" id="ARBA00022553"/>
    </source>
</evidence>
<dbReference type="PANTHER" id="PTHR43065:SF48">
    <property type="entry name" value="HISTIDINE KINASE"/>
    <property type="match status" value="1"/>
</dbReference>
<comment type="caution">
    <text evidence="9">The sequence shown here is derived from an EMBL/GenBank/DDBJ whole genome shotgun (WGS) entry which is preliminary data.</text>
</comment>
<dbReference type="RefSeq" id="WP_169772319.1">
    <property type="nucleotide sequence ID" value="NZ_JABCUR010000009.1"/>
</dbReference>
<evidence type="ECO:0000259" key="8">
    <source>
        <dbReference type="PROSITE" id="PS50109"/>
    </source>
</evidence>
<dbReference type="GO" id="GO:0000155">
    <property type="term" value="F:phosphorelay sensor kinase activity"/>
    <property type="evidence" value="ECO:0007669"/>
    <property type="project" value="InterPro"/>
</dbReference>
<dbReference type="SUPFAM" id="SSF55874">
    <property type="entry name" value="ATPase domain of HSP90 chaperone/DNA topoisomerase II/histidine kinase"/>
    <property type="match status" value="1"/>
</dbReference>
<feature type="domain" description="Histidine kinase" evidence="8">
    <location>
        <begin position="234"/>
        <end position="531"/>
    </location>
</feature>
<comment type="subcellular location">
    <subcellularLocation>
        <location evidence="2">Cell membrane</location>
    </subcellularLocation>
</comment>
<dbReference type="PRINTS" id="PR00344">
    <property type="entry name" value="BCTRLSENSOR"/>
</dbReference>
<proteinExistence type="predicted"/>
<dbReference type="PANTHER" id="PTHR43065">
    <property type="entry name" value="SENSOR HISTIDINE KINASE"/>
    <property type="match status" value="1"/>
</dbReference>
<gene>
    <name evidence="9" type="ORF">HHJ78_09490</name>
</gene>
<dbReference type="InterPro" id="IPR000595">
    <property type="entry name" value="cNMP-bd_dom"/>
</dbReference>
<evidence type="ECO:0000256" key="5">
    <source>
        <dbReference type="ARBA" id="ARBA00022777"/>
    </source>
</evidence>
<keyword evidence="5 9" id="KW-0418">Kinase</keyword>
<dbReference type="InterPro" id="IPR003661">
    <property type="entry name" value="HisK_dim/P_dom"/>
</dbReference>
<dbReference type="InterPro" id="IPR003594">
    <property type="entry name" value="HATPase_dom"/>
</dbReference>